<dbReference type="InterPro" id="IPR006474">
    <property type="entry name" value="Helicase_Cas3_CRISPR-ass_core"/>
</dbReference>
<dbReference type="SUPFAM" id="SSF52540">
    <property type="entry name" value="P-loop containing nucleoside triphosphate hydrolases"/>
    <property type="match status" value="1"/>
</dbReference>
<dbReference type="AlphaFoldDB" id="A0A1S8YMF1"/>
<evidence type="ECO:0000256" key="4">
    <source>
        <dbReference type="ARBA" id="ARBA00022723"/>
    </source>
</evidence>
<dbReference type="Pfam" id="PF00270">
    <property type="entry name" value="DEAD"/>
    <property type="match status" value="1"/>
</dbReference>
<dbReference type="InterPro" id="IPR050547">
    <property type="entry name" value="DEAD_box_RNA_helicases"/>
</dbReference>
<evidence type="ECO:0000313" key="13">
    <source>
        <dbReference type="Proteomes" id="UP000190667"/>
    </source>
</evidence>
<gene>
    <name evidence="12" type="ORF">BTJ39_10830</name>
</gene>
<dbReference type="InterPro" id="IPR006483">
    <property type="entry name" value="CRISPR-assoc_Cas3_HD"/>
</dbReference>
<dbReference type="Gene3D" id="3.40.50.300">
    <property type="entry name" value="P-loop containing nucleotide triphosphate hydrolases"/>
    <property type="match status" value="2"/>
</dbReference>
<keyword evidence="3" id="KW-0540">Nuclease</keyword>
<evidence type="ECO:0000256" key="7">
    <source>
        <dbReference type="ARBA" id="ARBA00022806"/>
    </source>
</evidence>
<evidence type="ECO:0000256" key="5">
    <source>
        <dbReference type="ARBA" id="ARBA00022741"/>
    </source>
</evidence>
<keyword evidence="6" id="KW-0378">Hydrolase</keyword>
<dbReference type="InterPro" id="IPR011545">
    <property type="entry name" value="DEAD/DEAH_box_helicase_dom"/>
</dbReference>
<comment type="similarity">
    <text evidence="1">In the N-terminal section; belongs to the CRISPR-associated nuclease Cas3-HD family.</text>
</comment>
<dbReference type="EMBL" id="MRUL01000006">
    <property type="protein sequence ID" value="OON39926.1"/>
    <property type="molecule type" value="Genomic_DNA"/>
</dbReference>
<dbReference type="GO" id="GO:0005524">
    <property type="term" value="F:ATP binding"/>
    <property type="evidence" value="ECO:0007669"/>
    <property type="project" value="UniProtKB-KW"/>
</dbReference>
<dbReference type="GO" id="GO:0046872">
    <property type="term" value="F:metal ion binding"/>
    <property type="evidence" value="ECO:0007669"/>
    <property type="project" value="UniProtKB-KW"/>
</dbReference>
<dbReference type="NCBIfam" id="TIGR01587">
    <property type="entry name" value="cas3_core"/>
    <property type="match status" value="1"/>
</dbReference>
<reference evidence="12 13" key="1">
    <citation type="submission" date="2016-12" db="EMBL/GenBank/DDBJ databases">
        <title>Izhakiella australiana sp. nov. of genus Izhakiella isolated from Australian desert.</title>
        <authorList>
            <person name="Ji M."/>
        </authorList>
    </citation>
    <scope>NUCLEOTIDE SEQUENCE [LARGE SCALE GENOMIC DNA]</scope>
    <source>
        <strain evidence="12 13">D4N98</strain>
    </source>
</reference>
<dbReference type="GO" id="GO:0003724">
    <property type="term" value="F:RNA helicase activity"/>
    <property type="evidence" value="ECO:0007669"/>
    <property type="project" value="TreeGrafter"/>
</dbReference>
<evidence type="ECO:0000313" key="12">
    <source>
        <dbReference type="EMBL" id="OON39926.1"/>
    </source>
</evidence>
<keyword evidence="4" id="KW-0479">Metal-binding</keyword>
<evidence type="ECO:0000256" key="8">
    <source>
        <dbReference type="ARBA" id="ARBA00022840"/>
    </source>
</evidence>
<keyword evidence="8" id="KW-0067">ATP-binding</keyword>
<evidence type="ECO:0000256" key="6">
    <source>
        <dbReference type="ARBA" id="ARBA00022801"/>
    </source>
</evidence>
<dbReference type="Proteomes" id="UP000190667">
    <property type="component" value="Unassembled WGS sequence"/>
</dbReference>
<organism evidence="12 13">
    <name type="scientific">Izhakiella australiensis</name>
    <dbReference type="NCBI Taxonomy" id="1926881"/>
    <lineage>
        <taxon>Bacteria</taxon>
        <taxon>Pseudomonadati</taxon>
        <taxon>Pseudomonadota</taxon>
        <taxon>Gammaproteobacteria</taxon>
        <taxon>Enterobacterales</taxon>
        <taxon>Erwiniaceae</taxon>
        <taxon>Izhakiella</taxon>
    </lineage>
</organism>
<dbReference type="PANTHER" id="PTHR47963">
    <property type="entry name" value="DEAD-BOX ATP-DEPENDENT RNA HELICASE 47, MITOCHONDRIAL"/>
    <property type="match status" value="1"/>
</dbReference>
<evidence type="ECO:0000259" key="10">
    <source>
        <dbReference type="PROSITE" id="PS51192"/>
    </source>
</evidence>
<dbReference type="NCBIfam" id="NF007248">
    <property type="entry name" value="PRK09694.1"/>
    <property type="match status" value="1"/>
</dbReference>
<accession>A0A1S8YMF1</accession>
<dbReference type="RefSeq" id="WP_078002706.1">
    <property type="nucleotide sequence ID" value="NZ_MRUL01000006.1"/>
</dbReference>
<dbReference type="OrthoDB" id="9810236at2"/>
<dbReference type="InterPro" id="IPR054712">
    <property type="entry name" value="Cas3-like_dom"/>
</dbReference>
<feature type="domain" description="Helicase ATP-binding" evidence="10">
    <location>
        <begin position="301"/>
        <end position="505"/>
    </location>
</feature>
<name>A0A1S8YMF1_9GAMM</name>
<dbReference type="InterPro" id="IPR027417">
    <property type="entry name" value="P-loop_NTPase"/>
</dbReference>
<protein>
    <submittedName>
        <fullName evidence="12">CRISPR-associated helicase/endonuclease Cas3</fullName>
    </submittedName>
</protein>
<dbReference type="InterPro" id="IPR014001">
    <property type="entry name" value="Helicase_ATP-bd"/>
</dbReference>
<dbReference type="GO" id="GO:0016787">
    <property type="term" value="F:hydrolase activity"/>
    <property type="evidence" value="ECO:0007669"/>
    <property type="project" value="UniProtKB-KW"/>
</dbReference>
<dbReference type="PROSITE" id="PS51643">
    <property type="entry name" value="HD_CAS3"/>
    <property type="match status" value="1"/>
</dbReference>
<keyword evidence="12" id="KW-0255">Endonuclease</keyword>
<feature type="domain" description="HD Cas3-type" evidence="11">
    <location>
        <begin position="22"/>
        <end position="234"/>
    </location>
</feature>
<dbReference type="CDD" id="cd09641">
    <property type="entry name" value="Cas3''_I"/>
    <property type="match status" value="1"/>
</dbReference>
<dbReference type="NCBIfam" id="TIGR01596">
    <property type="entry name" value="cas3_HD"/>
    <property type="match status" value="1"/>
</dbReference>
<dbReference type="GO" id="GO:0051607">
    <property type="term" value="P:defense response to virus"/>
    <property type="evidence" value="ECO:0007669"/>
    <property type="project" value="UniProtKB-KW"/>
</dbReference>
<evidence type="ECO:0000256" key="9">
    <source>
        <dbReference type="ARBA" id="ARBA00023118"/>
    </source>
</evidence>
<dbReference type="Pfam" id="PF22590">
    <property type="entry name" value="Cas3-like_C_2"/>
    <property type="match status" value="1"/>
</dbReference>
<keyword evidence="13" id="KW-1185">Reference proteome</keyword>
<evidence type="ECO:0000256" key="2">
    <source>
        <dbReference type="ARBA" id="ARBA00009046"/>
    </source>
</evidence>
<proteinExistence type="inferred from homology"/>
<keyword evidence="7" id="KW-0347">Helicase</keyword>
<dbReference type="GO" id="GO:0004519">
    <property type="term" value="F:endonuclease activity"/>
    <property type="evidence" value="ECO:0007669"/>
    <property type="project" value="UniProtKB-KW"/>
</dbReference>
<evidence type="ECO:0000256" key="1">
    <source>
        <dbReference type="ARBA" id="ARBA00006847"/>
    </source>
</evidence>
<comment type="similarity">
    <text evidence="2">In the central section; belongs to the CRISPR-associated helicase Cas3 family.</text>
</comment>
<dbReference type="PROSITE" id="PS51192">
    <property type="entry name" value="HELICASE_ATP_BIND_1"/>
    <property type="match status" value="1"/>
</dbReference>
<sequence length="893" mass="100693">MFVEASALYRYWGKAQLSKDKTAIGCHLLAWHSLDVAAVAARWWDSAPALRKQFCADSASAQYRAWLLFFVALHDFGKWDIRFQAKCWSAWQALNPDETSRNPPWNGKWDHGAGGLYWLKKDADIDIGHSDSDDFNDFLLVPSAPHSNQDWLPWMEAVAGHHGYVYAHHTIATADNLALSAGLAGRGATDKQVRQAWLQALEILFLQPVGLSLNDVPPPCSPLLAGFCSIADWLGSWSTEDTFAYQATQEPLADYFLRRYDQDAPTVLARSGLISQVNNWKGIEALLEPGLQPRQLQMLVNVLPEQPGLTIIEAPTGAGKTETALAYAWRLLASGSAESIIFALPTQATANAMLSRLDNLATLLFNEPNLILAHGNSRFSHAFSAVKSRAEKVQKEEGEAWAQCCEWLSRSNKRAFLGQIGVCTIDQVLISVLPVKHRFIRGFGIARSVLLVDEVHAYDTYMHKLLEEVLHQQYLAGQSALLLSATLPPTLKQQLLDTYGGQPGESSQDESYPLITWQQGNERRFFDLYAMPEHLPGSFSLEVNRRYLCEMLPDENLLADMIAAARAGAQVCLICNLVDVAQQAYQRLCRASDVDVMLFHSRFTLVDRGEKEANTLTFFGKPGDRTVGRILVATQVVEQSLDVDFDWLITQLCPADLLFQRAGRLHRHKRDKRPTGFLQPVLTVLLPDESDYGRSNFIYTNTRCMWRTQLLLEELRDTPLIFPQAYRQWINSVYKTEKSSDEPAWIEEGMQRFDQQEQSRRYNARLMLNTTQRMTPFTDDDGHIRAVTRDGEMSLPLLPFIETSTGRQLLNGQLIKTLNEFSVAETLALNRVNVPGSWQKKWKLEPDEEGVVWVAGQWLGDQWIAQIAGGKLIYSREMGMKVTPICSPKDFRN</sequence>
<evidence type="ECO:0000259" key="11">
    <source>
        <dbReference type="PROSITE" id="PS51643"/>
    </source>
</evidence>
<dbReference type="InterPro" id="IPR038257">
    <property type="entry name" value="CRISPR-assoc_Cas3_HD_sf"/>
</dbReference>
<dbReference type="GO" id="GO:0003723">
    <property type="term" value="F:RNA binding"/>
    <property type="evidence" value="ECO:0007669"/>
    <property type="project" value="TreeGrafter"/>
</dbReference>
<dbReference type="PANTHER" id="PTHR47963:SF9">
    <property type="entry name" value="CRISPR-ASSOCIATED ENDONUCLEASE_HELICASE CAS3"/>
    <property type="match status" value="1"/>
</dbReference>
<dbReference type="SMART" id="SM00487">
    <property type="entry name" value="DEXDc"/>
    <property type="match status" value="1"/>
</dbReference>
<keyword evidence="5" id="KW-0547">Nucleotide-binding</keyword>
<comment type="caution">
    <text evidence="12">The sequence shown here is derived from an EMBL/GenBank/DDBJ whole genome shotgun (WGS) entry which is preliminary data.</text>
</comment>
<dbReference type="Gene3D" id="1.10.3210.30">
    <property type="match status" value="1"/>
</dbReference>
<dbReference type="Pfam" id="PF18019">
    <property type="entry name" value="Cas3_HD"/>
    <property type="match status" value="1"/>
</dbReference>
<keyword evidence="9" id="KW-0051">Antiviral defense</keyword>
<evidence type="ECO:0000256" key="3">
    <source>
        <dbReference type="ARBA" id="ARBA00022722"/>
    </source>
</evidence>